<dbReference type="RefSeq" id="WP_019034990.1">
    <property type="nucleotide sequence ID" value="NZ_UGSZ01000001.1"/>
</dbReference>
<dbReference type="Gene3D" id="1.10.10.1600">
    <property type="entry name" value="Bacterial DNA polymerase III alpha subunit, thumb domain"/>
    <property type="match status" value="1"/>
</dbReference>
<organism evidence="12 13">
    <name type="scientific">Peptoniphilus lacrimalis</name>
    <dbReference type="NCBI Taxonomy" id="33031"/>
    <lineage>
        <taxon>Bacteria</taxon>
        <taxon>Bacillati</taxon>
        <taxon>Bacillota</taxon>
        <taxon>Tissierellia</taxon>
        <taxon>Tissierellales</taxon>
        <taxon>Peptoniphilaceae</taxon>
        <taxon>Peptoniphilus</taxon>
    </lineage>
</organism>
<protein>
    <recommendedName>
        <fullName evidence="4">DNA polymerase III subunit alpha</fullName>
        <ecNumber evidence="3">2.7.7.7</ecNumber>
    </recommendedName>
</protein>
<dbReference type="InterPro" id="IPR029460">
    <property type="entry name" value="DNAPol_HHH"/>
</dbReference>
<dbReference type="NCBIfam" id="NF005298">
    <property type="entry name" value="PRK06826.1"/>
    <property type="match status" value="1"/>
</dbReference>
<dbReference type="InterPro" id="IPR004365">
    <property type="entry name" value="NA-bd_OB_tRNA"/>
</dbReference>
<evidence type="ECO:0000256" key="5">
    <source>
        <dbReference type="ARBA" id="ARBA00022679"/>
    </source>
</evidence>
<accession>A0A379C6A7</accession>
<dbReference type="CDD" id="cd04485">
    <property type="entry name" value="DnaE_OBF"/>
    <property type="match status" value="1"/>
</dbReference>
<dbReference type="Pfam" id="PF01336">
    <property type="entry name" value="tRNA_anti-codon"/>
    <property type="match status" value="1"/>
</dbReference>
<reference evidence="12 13" key="1">
    <citation type="submission" date="2018-06" db="EMBL/GenBank/DDBJ databases">
        <authorList>
            <consortium name="Pathogen Informatics"/>
            <person name="Doyle S."/>
        </authorList>
    </citation>
    <scope>NUCLEOTIDE SEQUENCE [LARGE SCALE GENOMIC DNA]</scope>
    <source>
        <strain evidence="12 13">NCTC13149</strain>
    </source>
</reference>
<dbReference type="GO" id="GO:0006260">
    <property type="term" value="P:DNA replication"/>
    <property type="evidence" value="ECO:0007669"/>
    <property type="project" value="UniProtKB-KW"/>
</dbReference>
<dbReference type="InterPro" id="IPR003141">
    <property type="entry name" value="Pol/His_phosphatase_N"/>
</dbReference>
<dbReference type="EC" id="2.7.7.7" evidence="3"/>
<dbReference type="Pfam" id="PF02811">
    <property type="entry name" value="PHP"/>
    <property type="match status" value="1"/>
</dbReference>
<keyword evidence="5 12" id="KW-0808">Transferase</keyword>
<dbReference type="InterPro" id="IPR040982">
    <property type="entry name" value="DNA_pol3_finger"/>
</dbReference>
<comment type="similarity">
    <text evidence="2">Belongs to the DNA polymerase type-C family. DnaE subfamily.</text>
</comment>
<feature type="domain" description="Polymerase/histidinol phosphatase N-terminal" evidence="11">
    <location>
        <begin position="5"/>
        <end position="72"/>
    </location>
</feature>
<keyword evidence="8" id="KW-0239">DNA-directed DNA polymerase</keyword>
<keyword evidence="7" id="KW-0235">DNA replication</keyword>
<dbReference type="InterPro" id="IPR004013">
    <property type="entry name" value="PHP_dom"/>
</dbReference>
<dbReference type="PANTHER" id="PTHR32294:SF0">
    <property type="entry name" value="DNA POLYMERASE III SUBUNIT ALPHA"/>
    <property type="match status" value="1"/>
</dbReference>
<dbReference type="Pfam" id="PF07733">
    <property type="entry name" value="DNA_pol3_alpha"/>
    <property type="match status" value="1"/>
</dbReference>
<evidence type="ECO:0000256" key="9">
    <source>
        <dbReference type="ARBA" id="ARBA00025611"/>
    </source>
</evidence>
<dbReference type="InterPro" id="IPR004805">
    <property type="entry name" value="DnaE2/DnaE/PolC"/>
</dbReference>
<dbReference type="STRING" id="1122949.GCA_000378725_01288"/>
<evidence type="ECO:0000256" key="8">
    <source>
        <dbReference type="ARBA" id="ARBA00022932"/>
    </source>
</evidence>
<dbReference type="SUPFAM" id="SSF89550">
    <property type="entry name" value="PHP domain-like"/>
    <property type="match status" value="1"/>
</dbReference>
<dbReference type="OrthoDB" id="9803237at2"/>
<dbReference type="InterPro" id="IPR011708">
    <property type="entry name" value="DNA_pol3_alpha_NTPase_dom"/>
</dbReference>
<dbReference type="GO" id="GO:0003676">
    <property type="term" value="F:nucleic acid binding"/>
    <property type="evidence" value="ECO:0007669"/>
    <property type="project" value="InterPro"/>
</dbReference>
<evidence type="ECO:0000313" key="13">
    <source>
        <dbReference type="Proteomes" id="UP000255517"/>
    </source>
</evidence>
<evidence type="ECO:0000256" key="1">
    <source>
        <dbReference type="ARBA" id="ARBA00004496"/>
    </source>
</evidence>
<evidence type="ECO:0000256" key="7">
    <source>
        <dbReference type="ARBA" id="ARBA00022705"/>
    </source>
</evidence>
<gene>
    <name evidence="12" type="primary">dnaE</name>
    <name evidence="12" type="ORF">NCTC13149_01722</name>
</gene>
<dbReference type="CDD" id="cd12113">
    <property type="entry name" value="PHP_PolIIIA_DnaE3"/>
    <property type="match status" value="1"/>
</dbReference>
<dbReference type="GO" id="GO:0008408">
    <property type="term" value="F:3'-5' exonuclease activity"/>
    <property type="evidence" value="ECO:0007669"/>
    <property type="project" value="InterPro"/>
</dbReference>
<dbReference type="Gene3D" id="1.10.150.870">
    <property type="match status" value="1"/>
</dbReference>
<dbReference type="InterPro" id="IPR016195">
    <property type="entry name" value="Pol/histidinol_Pase-like"/>
</dbReference>
<dbReference type="NCBIfam" id="NF004226">
    <property type="entry name" value="PRK05673.1"/>
    <property type="match status" value="1"/>
</dbReference>
<evidence type="ECO:0000313" key="12">
    <source>
        <dbReference type="EMBL" id="SUB57862.1"/>
    </source>
</evidence>
<proteinExistence type="inferred from homology"/>
<dbReference type="Proteomes" id="UP000255517">
    <property type="component" value="Unassembled WGS sequence"/>
</dbReference>
<dbReference type="AlphaFoldDB" id="A0A379C6A7"/>
<dbReference type="PANTHER" id="PTHR32294">
    <property type="entry name" value="DNA POLYMERASE III SUBUNIT ALPHA"/>
    <property type="match status" value="1"/>
</dbReference>
<comment type="catalytic activity">
    <reaction evidence="10">
        <text>DNA(n) + a 2'-deoxyribonucleoside 5'-triphosphate = DNA(n+1) + diphosphate</text>
        <dbReference type="Rhea" id="RHEA:22508"/>
        <dbReference type="Rhea" id="RHEA-COMP:17339"/>
        <dbReference type="Rhea" id="RHEA-COMP:17340"/>
        <dbReference type="ChEBI" id="CHEBI:33019"/>
        <dbReference type="ChEBI" id="CHEBI:61560"/>
        <dbReference type="ChEBI" id="CHEBI:173112"/>
        <dbReference type="EC" id="2.7.7.7"/>
    </reaction>
</comment>
<comment type="subcellular location">
    <subcellularLocation>
        <location evidence="1">Cytoplasm</location>
    </subcellularLocation>
</comment>
<dbReference type="GO" id="GO:0003887">
    <property type="term" value="F:DNA-directed DNA polymerase activity"/>
    <property type="evidence" value="ECO:0007669"/>
    <property type="project" value="UniProtKB-KW"/>
</dbReference>
<evidence type="ECO:0000256" key="10">
    <source>
        <dbReference type="ARBA" id="ARBA00049244"/>
    </source>
</evidence>
<dbReference type="Pfam" id="PF14579">
    <property type="entry name" value="HHH_6"/>
    <property type="match status" value="1"/>
</dbReference>
<name>A0A379C6A7_9FIRM</name>
<dbReference type="NCBIfam" id="TIGR00594">
    <property type="entry name" value="polc"/>
    <property type="match status" value="1"/>
</dbReference>
<evidence type="ECO:0000256" key="4">
    <source>
        <dbReference type="ARBA" id="ARBA00019114"/>
    </source>
</evidence>
<dbReference type="GO" id="GO:0005737">
    <property type="term" value="C:cytoplasm"/>
    <property type="evidence" value="ECO:0007669"/>
    <property type="project" value="UniProtKB-SubCell"/>
</dbReference>
<dbReference type="Gene3D" id="3.20.20.140">
    <property type="entry name" value="Metal-dependent hydrolases"/>
    <property type="match status" value="1"/>
</dbReference>
<evidence type="ECO:0000256" key="2">
    <source>
        <dbReference type="ARBA" id="ARBA00009496"/>
    </source>
</evidence>
<evidence type="ECO:0000256" key="3">
    <source>
        <dbReference type="ARBA" id="ARBA00012417"/>
    </source>
</evidence>
<dbReference type="EMBL" id="UGSZ01000001">
    <property type="protein sequence ID" value="SUB57862.1"/>
    <property type="molecule type" value="Genomic_DNA"/>
</dbReference>
<sequence>MSNFIHLHVHSEYSLLDASTKIEEIPVRAKELGMKAVALTDHGNMYGAIDFYKACKKVGVKPIIGCEIYVSQKSLYLKDRTNERYHLVLLAENNQGLKNLMKIVSIAFVDGYYYKPRVDLDVLKKYSKGIIATSACLAGEVQRLIQRRDYDGAKKAALRYRDIFGKDNFFLELQDHGIPEQKRVNRELNRLSEETGISLSCSNDVHYLKKEDAKATDVLLCIQTGSKIKDEKRMKFPTEEFYLKSAEEMENIFSDNLDAINNTGIIADRCNVDFEFGHYHLPEFKVPSGYTNESYLEKLAKEGLNKRYKVIDKKIKDRFNMEFQTITQMGFVDYFLIVWDFINYAKKNNIQVGPGRGSAAGSIISYGLGIIDIDPLKFDLLFERFLNKERVSMPDIDIDFCYERREEVIDYVCEKYGDERVAQIVTFGTMQSRQAIRDVGRVLDIAYSRVDYIAKQVPHALKMTLDKALDISESFKELYEKDKEARNLIDIAKRIEGLPRHTSTHAAGVVISKNPLTDYVPLTRNDQIIATQFNMIQLEELGLLKMDFLGLRTLTVLRDAISLVYDNYKVKIDFSEFTYDDEKVLKMFAKAETLGVFQFESSGMRLFLKELKPDAFSDLVAANALFRPGPMKQIPKFIESKHDKSKISYIHPILEPILKDTYGCIVYQEQVMQIVQIVGGYSLGRADIVRRAISKKKMAVMEEERKNFIYGNEKDNVCGAIRNGVDEKSANEIYDLIIDFADYAFNKSHSVAYSVIAYRSAWIKYYYPREFMAAQISTYTSDIKQVSLYIEELKRLGIGLLPPNVNYSQKNFTVEGKKIRFGLKAVKNVGENLIEAIVQARDKLGNFTSLWDFVDKVQKVSAQVLNKKALESLIRCGALDDFNGNRAQYLAVYEKVMENNQKSIRNNIRGQVTLFGNLNKSEDLPNLKDFSLRDKLNMEKEVIGIYVSGHPLDDYRPALISFSNTNTGEIFESYNSSSLIQNKDIRIAGLLKNKKTMITKTNKVMAFASLEDLFGTIELIIFPKTYSQYKNLIEDGKVLAIMGHISSSDVEDPKIIVDSLIQIQEPSDKKLYISIKSMADKNILVGIKEVLKSYRGNVPVIFYDESQKKTYGTDMSIWINEKEFENIKLELLVYLNENPNKIILK</sequence>
<keyword evidence="6 12" id="KW-0548">Nucleotidyltransferase</keyword>
<dbReference type="Pfam" id="PF17657">
    <property type="entry name" value="DNA_pol3_finger"/>
    <property type="match status" value="1"/>
</dbReference>
<evidence type="ECO:0000259" key="11">
    <source>
        <dbReference type="SMART" id="SM00481"/>
    </source>
</evidence>
<comment type="function">
    <text evidence="9">DNA polymerase III is a complex, multichain enzyme responsible for most of the replicative synthesis in bacteria. This DNA polymerase also exhibits 3' to 5' exonuclease activity. The alpha chain is the DNA polymerase.</text>
</comment>
<dbReference type="InterPro" id="IPR041931">
    <property type="entry name" value="DNA_pol3_alpha_thumb_dom"/>
</dbReference>
<dbReference type="SMART" id="SM00481">
    <property type="entry name" value="POLIIIAc"/>
    <property type="match status" value="1"/>
</dbReference>
<evidence type="ECO:0000256" key="6">
    <source>
        <dbReference type="ARBA" id="ARBA00022695"/>
    </source>
</evidence>